<keyword evidence="3" id="KW-1185">Reference proteome</keyword>
<proteinExistence type="predicted"/>
<dbReference type="EMBL" id="CADEAL010002669">
    <property type="protein sequence ID" value="CAB1441617.1"/>
    <property type="molecule type" value="Genomic_DNA"/>
</dbReference>
<feature type="region of interest" description="Disordered" evidence="1">
    <location>
        <begin position="1"/>
        <end position="67"/>
    </location>
</feature>
<protein>
    <submittedName>
        <fullName evidence="2">Uncharacterized protein</fullName>
    </submittedName>
</protein>
<reference evidence="2" key="1">
    <citation type="submission" date="2020-03" db="EMBL/GenBank/DDBJ databases">
        <authorList>
            <person name="Weist P."/>
        </authorList>
    </citation>
    <scope>NUCLEOTIDE SEQUENCE</scope>
</reference>
<dbReference type="AlphaFoldDB" id="A0A9N7YX24"/>
<organism evidence="2 3">
    <name type="scientific">Pleuronectes platessa</name>
    <name type="common">European plaice</name>
    <dbReference type="NCBI Taxonomy" id="8262"/>
    <lineage>
        <taxon>Eukaryota</taxon>
        <taxon>Metazoa</taxon>
        <taxon>Chordata</taxon>
        <taxon>Craniata</taxon>
        <taxon>Vertebrata</taxon>
        <taxon>Euteleostomi</taxon>
        <taxon>Actinopterygii</taxon>
        <taxon>Neopterygii</taxon>
        <taxon>Teleostei</taxon>
        <taxon>Neoteleostei</taxon>
        <taxon>Acanthomorphata</taxon>
        <taxon>Carangaria</taxon>
        <taxon>Pleuronectiformes</taxon>
        <taxon>Pleuronectoidei</taxon>
        <taxon>Pleuronectidae</taxon>
        <taxon>Pleuronectes</taxon>
    </lineage>
</organism>
<evidence type="ECO:0000256" key="1">
    <source>
        <dbReference type="SAM" id="MobiDB-lite"/>
    </source>
</evidence>
<accession>A0A9N7YX24</accession>
<evidence type="ECO:0000313" key="2">
    <source>
        <dbReference type="EMBL" id="CAB1441617.1"/>
    </source>
</evidence>
<name>A0A9N7YX24_PLEPL</name>
<gene>
    <name evidence="2" type="ORF">PLEPLA_LOCUS29378</name>
</gene>
<dbReference type="Proteomes" id="UP001153269">
    <property type="component" value="Unassembled WGS sequence"/>
</dbReference>
<evidence type="ECO:0000313" key="3">
    <source>
        <dbReference type="Proteomes" id="UP001153269"/>
    </source>
</evidence>
<comment type="caution">
    <text evidence="2">The sequence shown here is derived from an EMBL/GenBank/DDBJ whole genome shotgun (WGS) entry which is preliminary data.</text>
</comment>
<sequence>MHRAGVPDALPGNDPNLSEQEVVVGGGGGAEGERIGGSTAESGIMVAARNKEEEEEEEEERKRSAATSHILPRDIYELIDGTMARQPVVFTCSSRETLCVDVERRQLRHLDTSAVNEHDAGGGAGLGKWASTPHPCNSSISLSKLQRLKICEVTASNRHLWSCRQSARRMRECIMEPSFTGTGFTGILPTAQFTECTRPRLLTDNQPSPPDGPWQ</sequence>